<dbReference type="EMBL" id="CP119326">
    <property type="protein sequence ID" value="WEK38925.1"/>
    <property type="molecule type" value="Genomic_DNA"/>
</dbReference>
<sequence>MSPTYLAETLRLGPDGAERRTADVARHLRDIEAALTGLPSDQAGVRIQGAEHLRDILNVDGVVGALAAQILGPAVRPVRAVLFDKSPTANWSLGWHQDRTICVETRRDSPGFGPWSVKAGMQHVAPPFDLLTRMLTVRVHLDDVPADNAPLLIAPGSHLKGRVPLDRIEEVVKECGVFVCEAEAGDVWLYSTPILHASSAADTPKRRRVLQIDYSAEKLPGGLRWLGV</sequence>
<name>A0AAJ5X2C9_9CAUL</name>
<comment type="cofactor">
    <cofactor evidence="1">
        <name>Fe(2+)</name>
        <dbReference type="ChEBI" id="CHEBI:29033"/>
    </cofactor>
</comment>
<dbReference type="Gene3D" id="2.60.120.620">
    <property type="entry name" value="q2cbj1_9rhob like domain"/>
    <property type="match status" value="1"/>
</dbReference>
<dbReference type="SUPFAM" id="SSF51197">
    <property type="entry name" value="Clavaminate synthase-like"/>
    <property type="match status" value="1"/>
</dbReference>
<dbReference type="GO" id="GO:0016706">
    <property type="term" value="F:2-oxoglutarate-dependent dioxygenase activity"/>
    <property type="evidence" value="ECO:0007669"/>
    <property type="project" value="UniProtKB-ARBA"/>
</dbReference>
<dbReference type="PANTHER" id="PTHR20883">
    <property type="entry name" value="PHYTANOYL-COA DIOXYGENASE DOMAIN CONTAINING 1"/>
    <property type="match status" value="1"/>
</dbReference>
<reference evidence="2" key="1">
    <citation type="submission" date="2023-03" db="EMBL/GenBank/DDBJ databases">
        <title>Andean soil-derived lignocellulolytic bacterial consortium as a source of novel taxa and putative plastic-active enzymes.</title>
        <authorList>
            <person name="Diaz-Garcia L."/>
            <person name="Chuvochina M."/>
            <person name="Feuerriegel G."/>
            <person name="Bunk B."/>
            <person name="Sproer C."/>
            <person name="Streit W.R."/>
            <person name="Rodriguez L.M."/>
            <person name="Overmann J."/>
            <person name="Jimenez D.J."/>
        </authorList>
    </citation>
    <scope>NUCLEOTIDE SEQUENCE</scope>
    <source>
        <strain evidence="2">MAG 833</strain>
    </source>
</reference>
<organism evidence="2 3">
    <name type="scientific">Candidatus Brevundimonas colombiensis</name>
    <dbReference type="NCBI Taxonomy" id="3121376"/>
    <lineage>
        <taxon>Bacteria</taxon>
        <taxon>Pseudomonadati</taxon>
        <taxon>Pseudomonadota</taxon>
        <taxon>Alphaproteobacteria</taxon>
        <taxon>Caulobacterales</taxon>
        <taxon>Caulobacteraceae</taxon>
        <taxon>Brevundimonas</taxon>
    </lineage>
</organism>
<proteinExistence type="predicted"/>
<dbReference type="Proteomes" id="UP001213664">
    <property type="component" value="Chromosome"/>
</dbReference>
<gene>
    <name evidence="2" type="ORF">P0Y50_10225</name>
</gene>
<dbReference type="Pfam" id="PF05721">
    <property type="entry name" value="PhyH"/>
    <property type="match status" value="1"/>
</dbReference>
<evidence type="ECO:0000256" key="1">
    <source>
        <dbReference type="ARBA" id="ARBA00001954"/>
    </source>
</evidence>
<keyword evidence="2" id="KW-0223">Dioxygenase</keyword>
<evidence type="ECO:0000313" key="2">
    <source>
        <dbReference type="EMBL" id="WEK38925.1"/>
    </source>
</evidence>
<dbReference type="GO" id="GO:0005506">
    <property type="term" value="F:iron ion binding"/>
    <property type="evidence" value="ECO:0007669"/>
    <property type="project" value="UniProtKB-ARBA"/>
</dbReference>
<accession>A0AAJ5X2C9</accession>
<protein>
    <submittedName>
        <fullName evidence="2">Phytanoyl-CoA dioxygenase family protein</fullName>
    </submittedName>
</protein>
<evidence type="ECO:0000313" key="3">
    <source>
        <dbReference type="Proteomes" id="UP001213664"/>
    </source>
</evidence>
<dbReference type="PANTHER" id="PTHR20883:SF48">
    <property type="entry name" value="ECTOINE DIOXYGENASE"/>
    <property type="match status" value="1"/>
</dbReference>
<keyword evidence="2" id="KW-0560">Oxidoreductase</keyword>
<dbReference type="AlphaFoldDB" id="A0AAJ5X2C9"/>
<dbReference type="InterPro" id="IPR008775">
    <property type="entry name" value="Phytyl_CoA_dOase-like"/>
</dbReference>